<dbReference type="GO" id="GO:0004519">
    <property type="term" value="F:endonuclease activity"/>
    <property type="evidence" value="ECO:0007669"/>
    <property type="project" value="UniProtKB-KW"/>
</dbReference>
<reference evidence="3 4" key="1">
    <citation type="submission" date="2016-10" db="EMBL/GenBank/DDBJ databases">
        <authorList>
            <person name="de Groot N.N."/>
        </authorList>
    </citation>
    <scope>NUCLEOTIDE SEQUENCE [LARGE SCALE GENOMIC DNA]</scope>
    <source>
        <strain evidence="3 4">CGMCC 1.9157</strain>
    </source>
</reference>
<evidence type="ECO:0000313" key="4">
    <source>
        <dbReference type="Proteomes" id="UP000199236"/>
    </source>
</evidence>
<keyword evidence="3" id="KW-0540">Nuclease</keyword>
<feature type="domain" description="HNH nuclease" evidence="2">
    <location>
        <begin position="46"/>
        <end position="101"/>
    </location>
</feature>
<dbReference type="RefSeq" id="WP_090068371.1">
    <property type="nucleotide sequence ID" value="NZ_FOVR01000001.1"/>
</dbReference>
<dbReference type="SMART" id="SM00507">
    <property type="entry name" value="HNHc"/>
    <property type="match status" value="1"/>
</dbReference>
<proteinExistence type="predicted"/>
<feature type="region of interest" description="Disordered" evidence="1">
    <location>
        <begin position="1"/>
        <end position="33"/>
    </location>
</feature>
<dbReference type="AlphaFoldDB" id="A0A1I5ADI5"/>
<feature type="region of interest" description="Disordered" evidence="1">
    <location>
        <begin position="100"/>
        <end position="128"/>
    </location>
</feature>
<keyword evidence="4" id="KW-1185">Reference proteome</keyword>
<feature type="compositionally biased region" description="Basic and acidic residues" evidence="1">
    <location>
        <begin position="100"/>
        <end position="109"/>
    </location>
</feature>
<keyword evidence="3" id="KW-0378">Hydrolase</keyword>
<dbReference type="OrthoDB" id="5292295at2"/>
<gene>
    <name evidence="3" type="ORF">SAMN04488056_101439</name>
</gene>
<sequence length="128" mass="14915">MPTAPGTFKAPWAPKRTKQDRERSNDKERRKRHPWRGWYKLAAWKKIRARRLASDPLCVMCLAEGKTTAATVVDHIEPHRGNRDLFFSYANTQSLCEAHHNRDKQRIEANGETQSPSPRPKPEPNFHF</sequence>
<keyword evidence="3" id="KW-0255">Endonuclease</keyword>
<dbReference type="STRING" id="655353.SAMN04488056_101439"/>
<evidence type="ECO:0000256" key="1">
    <source>
        <dbReference type="SAM" id="MobiDB-lite"/>
    </source>
</evidence>
<dbReference type="EMBL" id="FOVR01000001">
    <property type="protein sequence ID" value="SFN60279.1"/>
    <property type="molecule type" value="Genomic_DNA"/>
</dbReference>
<name>A0A1I5ADI5_9HYPH</name>
<organism evidence="3 4">
    <name type="scientific">Cohaesibacter marisflavi</name>
    <dbReference type="NCBI Taxonomy" id="655353"/>
    <lineage>
        <taxon>Bacteria</taxon>
        <taxon>Pseudomonadati</taxon>
        <taxon>Pseudomonadota</taxon>
        <taxon>Alphaproteobacteria</taxon>
        <taxon>Hyphomicrobiales</taxon>
        <taxon>Cohaesibacteraceae</taxon>
    </lineage>
</organism>
<feature type="compositionally biased region" description="Basic and acidic residues" evidence="1">
    <location>
        <begin position="17"/>
        <end position="28"/>
    </location>
</feature>
<protein>
    <submittedName>
        <fullName evidence="3">HNH endonuclease</fullName>
    </submittedName>
</protein>
<dbReference type="InterPro" id="IPR003615">
    <property type="entry name" value="HNH_nuc"/>
</dbReference>
<accession>A0A1I5ADI5</accession>
<evidence type="ECO:0000313" key="3">
    <source>
        <dbReference type="EMBL" id="SFN60279.1"/>
    </source>
</evidence>
<dbReference type="Proteomes" id="UP000199236">
    <property type="component" value="Unassembled WGS sequence"/>
</dbReference>
<evidence type="ECO:0000259" key="2">
    <source>
        <dbReference type="SMART" id="SM00507"/>
    </source>
</evidence>